<proteinExistence type="predicted"/>
<dbReference type="AlphaFoldDB" id="A0A1J5PEG5"/>
<comment type="caution">
    <text evidence="1">The sequence shown here is derived from an EMBL/GenBank/DDBJ whole genome shotgun (WGS) entry which is preliminary data.</text>
</comment>
<organism evidence="1">
    <name type="scientific">mine drainage metagenome</name>
    <dbReference type="NCBI Taxonomy" id="410659"/>
    <lineage>
        <taxon>unclassified sequences</taxon>
        <taxon>metagenomes</taxon>
        <taxon>ecological metagenomes</taxon>
    </lineage>
</organism>
<sequence>MEEIEEPEQNSLGEIFNASPCPKCGSDLTYVDANNPPRNLIRCLADGCGHEWSLVEDMKGSLKS</sequence>
<reference evidence="1" key="1">
    <citation type="submission" date="2016-10" db="EMBL/GenBank/DDBJ databases">
        <title>Sequence of Gallionella enrichment culture.</title>
        <authorList>
            <person name="Poehlein A."/>
            <person name="Muehling M."/>
            <person name="Daniel R."/>
        </authorList>
    </citation>
    <scope>NUCLEOTIDE SEQUENCE</scope>
</reference>
<evidence type="ECO:0000313" key="1">
    <source>
        <dbReference type="EMBL" id="OIQ63627.1"/>
    </source>
</evidence>
<protein>
    <submittedName>
        <fullName evidence="1">Uncharacterized protein</fullName>
    </submittedName>
</protein>
<gene>
    <name evidence="1" type="ORF">GALL_548310</name>
</gene>
<name>A0A1J5PEG5_9ZZZZ</name>
<accession>A0A1J5PEG5</accession>
<dbReference type="EMBL" id="MLJW01008843">
    <property type="protein sequence ID" value="OIQ63627.1"/>
    <property type="molecule type" value="Genomic_DNA"/>
</dbReference>